<dbReference type="PANTHER" id="PTHR30329">
    <property type="entry name" value="STATOR ELEMENT OF FLAGELLAR MOTOR COMPLEX"/>
    <property type="match status" value="1"/>
</dbReference>
<evidence type="ECO:0000313" key="11">
    <source>
        <dbReference type="EMBL" id="MBR0550956.1"/>
    </source>
</evidence>
<keyword evidence="4 9" id="KW-0812">Transmembrane</keyword>
<feature type="domain" description="OmpA-like" evidence="10">
    <location>
        <begin position="159"/>
        <end position="275"/>
    </location>
</feature>
<dbReference type="PROSITE" id="PS51123">
    <property type="entry name" value="OMPA_2"/>
    <property type="match status" value="1"/>
</dbReference>
<evidence type="ECO:0000256" key="1">
    <source>
        <dbReference type="ARBA" id="ARBA00004162"/>
    </source>
</evidence>
<reference evidence="11" key="1">
    <citation type="submission" date="2021-04" db="EMBL/GenBank/DDBJ databases">
        <title>Ouciella asimina sp. nov., isolated from the surface seawater in the hydrothermal field of Okinawa Trough.</title>
        <authorList>
            <person name="Shuang W."/>
        </authorList>
    </citation>
    <scope>NUCLEOTIDE SEQUENCE</scope>
    <source>
        <strain evidence="11">LXI357</strain>
    </source>
</reference>
<evidence type="ECO:0000259" key="10">
    <source>
        <dbReference type="PROSITE" id="PS51123"/>
    </source>
</evidence>
<evidence type="ECO:0000256" key="5">
    <source>
        <dbReference type="ARBA" id="ARBA00022989"/>
    </source>
</evidence>
<evidence type="ECO:0000256" key="8">
    <source>
        <dbReference type="SAM" id="MobiDB-lite"/>
    </source>
</evidence>
<dbReference type="RefSeq" id="WP_284052249.1">
    <property type="nucleotide sequence ID" value="NZ_JAGRQC010000001.1"/>
</dbReference>
<organism evidence="11 12">
    <name type="scientific">Stakelama marina</name>
    <dbReference type="NCBI Taxonomy" id="2826939"/>
    <lineage>
        <taxon>Bacteria</taxon>
        <taxon>Pseudomonadati</taxon>
        <taxon>Pseudomonadota</taxon>
        <taxon>Alphaproteobacteria</taxon>
        <taxon>Sphingomonadales</taxon>
        <taxon>Sphingomonadaceae</taxon>
        <taxon>Stakelama</taxon>
    </lineage>
</organism>
<dbReference type="GO" id="GO:0005886">
    <property type="term" value="C:plasma membrane"/>
    <property type="evidence" value="ECO:0007669"/>
    <property type="project" value="UniProtKB-SubCell"/>
</dbReference>
<comment type="similarity">
    <text evidence="2">Belongs to the MotB family.</text>
</comment>
<dbReference type="InterPro" id="IPR006665">
    <property type="entry name" value="OmpA-like"/>
</dbReference>
<dbReference type="EMBL" id="JAGRQC010000001">
    <property type="protein sequence ID" value="MBR0550956.1"/>
    <property type="molecule type" value="Genomic_DNA"/>
</dbReference>
<dbReference type="AlphaFoldDB" id="A0A8T4IFB6"/>
<dbReference type="PANTHER" id="PTHR30329:SF21">
    <property type="entry name" value="LIPOPROTEIN YIAD-RELATED"/>
    <property type="match status" value="1"/>
</dbReference>
<dbReference type="Proteomes" id="UP000676996">
    <property type="component" value="Unassembled WGS sequence"/>
</dbReference>
<dbReference type="CDD" id="cd07185">
    <property type="entry name" value="OmpA_C-like"/>
    <property type="match status" value="1"/>
</dbReference>
<evidence type="ECO:0000256" key="9">
    <source>
        <dbReference type="SAM" id="Phobius"/>
    </source>
</evidence>
<protein>
    <submittedName>
        <fullName evidence="11">OmpA family protein</fullName>
    </submittedName>
</protein>
<keyword evidence="12" id="KW-1185">Reference proteome</keyword>
<evidence type="ECO:0000313" key="12">
    <source>
        <dbReference type="Proteomes" id="UP000676996"/>
    </source>
</evidence>
<gene>
    <name evidence="11" type="ORF">J7S20_00380</name>
</gene>
<keyword evidence="5 9" id="KW-1133">Transmembrane helix</keyword>
<evidence type="ECO:0000256" key="4">
    <source>
        <dbReference type="ARBA" id="ARBA00022692"/>
    </source>
</evidence>
<keyword evidence="6 7" id="KW-0472">Membrane</keyword>
<dbReference type="InterPro" id="IPR050330">
    <property type="entry name" value="Bact_OuterMem_StrucFunc"/>
</dbReference>
<dbReference type="Gene3D" id="3.30.1330.60">
    <property type="entry name" value="OmpA-like domain"/>
    <property type="match status" value="1"/>
</dbReference>
<dbReference type="InterPro" id="IPR025713">
    <property type="entry name" value="MotB-like_N_dom"/>
</dbReference>
<evidence type="ECO:0000256" key="7">
    <source>
        <dbReference type="PROSITE-ProRule" id="PRU00473"/>
    </source>
</evidence>
<evidence type="ECO:0000256" key="6">
    <source>
        <dbReference type="ARBA" id="ARBA00023136"/>
    </source>
</evidence>
<accession>A0A8T4IFB6</accession>
<feature type="region of interest" description="Disordered" evidence="8">
    <location>
        <begin position="86"/>
        <end position="114"/>
    </location>
</feature>
<evidence type="ECO:0000256" key="2">
    <source>
        <dbReference type="ARBA" id="ARBA00008914"/>
    </source>
</evidence>
<dbReference type="SUPFAM" id="SSF103088">
    <property type="entry name" value="OmpA-like"/>
    <property type="match status" value="1"/>
</dbReference>
<name>A0A8T4IFB6_9SPHN</name>
<proteinExistence type="inferred from homology"/>
<sequence length="286" mass="30193">MPLENAERPIVIRRVKKVVGGGHHGGAWKVAYADFVTAMMAFFMLLWLISNPDKQMLKGLAEYFSPADPSSSSAIGAAQTMAGAASAGNSRNAQSNSRSATGTPAMEAATAGAARGGTATVPDAALRVLAQELRIDLDTVRAKDDASNNVDVQEKDDTLSISLMDTAKRAMFHSGTAKLNPFAITLLSRIARKVSDSGVQIAIEGHTDARGGLSDANWKLSGDRAQAARNAMIAAGLSPDRFTQVIAMAGTQPVYPDQPNRPENRRITIVLQAAGSALPPDTSFRF</sequence>
<keyword evidence="3" id="KW-1003">Cell membrane</keyword>
<comment type="subcellular location">
    <subcellularLocation>
        <location evidence="1">Cell membrane</location>
        <topology evidence="1">Single-pass membrane protein</topology>
    </subcellularLocation>
</comment>
<comment type="caution">
    <text evidence="11">The sequence shown here is derived from an EMBL/GenBank/DDBJ whole genome shotgun (WGS) entry which is preliminary data.</text>
</comment>
<dbReference type="InterPro" id="IPR036737">
    <property type="entry name" value="OmpA-like_sf"/>
</dbReference>
<dbReference type="Pfam" id="PF00691">
    <property type="entry name" value="OmpA"/>
    <property type="match status" value="1"/>
</dbReference>
<feature type="transmembrane region" description="Helical" evidence="9">
    <location>
        <begin position="30"/>
        <end position="49"/>
    </location>
</feature>
<dbReference type="Pfam" id="PF13677">
    <property type="entry name" value="MotB_plug"/>
    <property type="match status" value="1"/>
</dbReference>
<evidence type="ECO:0000256" key="3">
    <source>
        <dbReference type="ARBA" id="ARBA00022475"/>
    </source>
</evidence>